<organism evidence="2 3">
    <name type="scientific">Spinacia oleracea</name>
    <name type="common">Spinach</name>
    <dbReference type="NCBI Taxonomy" id="3562"/>
    <lineage>
        <taxon>Eukaryota</taxon>
        <taxon>Viridiplantae</taxon>
        <taxon>Streptophyta</taxon>
        <taxon>Embryophyta</taxon>
        <taxon>Tracheophyta</taxon>
        <taxon>Spermatophyta</taxon>
        <taxon>Magnoliopsida</taxon>
        <taxon>eudicotyledons</taxon>
        <taxon>Gunneridae</taxon>
        <taxon>Pentapetalae</taxon>
        <taxon>Caryophyllales</taxon>
        <taxon>Chenopodiaceae</taxon>
        <taxon>Chenopodioideae</taxon>
        <taxon>Anserineae</taxon>
        <taxon>Spinacia</taxon>
    </lineage>
</organism>
<feature type="domain" description="Reverse transcriptase zinc-binding" evidence="1">
    <location>
        <begin position="54"/>
        <end position="138"/>
    </location>
</feature>
<sequence>MWVKWMHEYYIKSKDFWSMDVPTGLTWSMRKIWHQRNIFAQAGGVQSFVHGGKFRICKAYQFLKPKATSVHWKRIICNTRASPKSAFIVWLALQNRLATKDRLLSWNLNIDGQCVLCQKSPETLHHLFFQCEYSAAIWSKVIQFSGDQRWNQNWPELIEWMAKKSRSTNDTDSYRNILFVESIYAIWIQRNFKVFSNKLDSCSNVVNRILFRAACRQDRY</sequence>
<evidence type="ECO:0000259" key="1">
    <source>
        <dbReference type="Pfam" id="PF13966"/>
    </source>
</evidence>
<dbReference type="Proteomes" id="UP000813463">
    <property type="component" value="Chromosome 3"/>
</dbReference>
<evidence type="ECO:0000313" key="2">
    <source>
        <dbReference type="Proteomes" id="UP000813463"/>
    </source>
</evidence>
<dbReference type="PANTHER" id="PTHR33116">
    <property type="entry name" value="REVERSE TRANSCRIPTASE ZINC-BINDING DOMAIN-CONTAINING PROTEIN-RELATED-RELATED"/>
    <property type="match status" value="1"/>
</dbReference>
<dbReference type="RefSeq" id="XP_021863088.2">
    <property type="nucleotide sequence ID" value="XM_022007396.2"/>
</dbReference>
<reference evidence="3" key="2">
    <citation type="submission" date="2025-08" db="UniProtKB">
        <authorList>
            <consortium name="RefSeq"/>
        </authorList>
    </citation>
    <scope>IDENTIFICATION</scope>
    <source>
        <tissue evidence="3">Leaf</tissue>
    </source>
</reference>
<name>A0A9R0J9U3_SPIOL</name>
<keyword evidence="2" id="KW-1185">Reference proteome</keyword>
<dbReference type="GeneID" id="110801982"/>
<proteinExistence type="predicted"/>
<accession>A0A9R0J9U3</accession>
<gene>
    <name evidence="3" type="primary">LOC110801982</name>
</gene>
<reference evidence="2" key="1">
    <citation type="journal article" date="2021" name="Nat. Commun.">
        <title>Genomic analyses provide insights into spinach domestication and the genetic basis of agronomic traits.</title>
        <authorList>
            <person name="Cai X."/>
            <person name="Sun X."/>
            <person name="Xu C."/>
            <person name="Sun H."/>
            <person name="Wang X."/>
            <person name="Ge C."/>
            <person name="Zhang Z."/>
            <person name="Wang Q."/>
            <person name="Fei Z."/>
            <person name="Jiao C."/>
            <person name="Wang Q."/>
        </authorList>
    </citation>
    <scope>NUCLEOTIDE SEQUENCE [LARGE SCALE GENOMIC DNA]</scope>
    <source>
        <strain evidence="2">cv. Varoflay</strain>
    </source>
</reference>
<dbReference type="InterPro" id="IPR026960">
    <property type="entry name" value="RVT-Znf"/>
</dbReference>
<dbReference type="PANTHER" id="PTHR33116:SF84">
    <property type="entry name" value="RNA-DIRECTED DNA POLYMERASE"/>
    <property type="match status" value="1"/>
</dbReference>
<dbReference type="Pfam" id="PF13966">
    <property type="entry name" value="zf-RVT"/>
    <property type="match status" value="1"/>
</dbReference>
<evidence type="ECO:0000313" key="3">
    <source>
        <dbReference type="RefSeq" id="XP_021863088.2"/>
    </source>
</evidence>
<dbReference type="AlphaFoldDB" id="A0A9R0J9U3"/>
<dbReference type="KEGG" id="soe:110801982"/>
<protein>
    <recommendedName>
        <fullName evidence="1">Reverse transcriptase zinc-binding domain-containing protein</fullName>
    </recommendedName>
</protein>